<feature type="region of interest" description="Disordered" evidence="1">
    <location>
        <begin position="70"/>
        <end position="100"/>
    </location>
</feature>
<evidence type="ECO:0000256" key="2">
    <source>
        <dbReference type="SAM" id="Phobius"/>
    </source>
</evidence>
<feature type="transmembrane region" description="Helical" evidence="2">
    <location>
        <begin position="39"/>
        <end position="56"/>
    </location>
</feature>
<feature type="compositionally biased region" description="Polar residues" evidence="1">
    <location>
        <begin position="90"/>
        <end position="100"/>
    </location>
</feature>
<comment type="caution">
    <text evidence="3">The sequence shown here is derived from an EMBL/GenBank/DDBJ whole genome shotgun (WGS) entry which is preliminary data.</text>
</comment>
<keyword evidence="2" id="KW-0472">Membrane</keyword>
<dbReference type="Proteomes" id="UP000438429">
    <property type="component" value="Unassembled WGS sequence"/>
</dbReference>
<reference evidence="3 4" key="1">
    <citation type="submission" date="2019-06" db="EMBL/GenBank/DDBJ databases">
        <title>Draft genomes of female and male turbot (Scophthalmus maximus).</title>
        <authorList>
            <person name="Xu H."/>
            <person name="Xu X.-W."/>
            <person name="Shao C."/>
            <person name="Chen S."/>
        </authorList>
    </citation>
    <scope>NUCLEOTIDE SEQUENCE [LARGE SCALE GENOMIC DNA]</scope>
    <source>
        <strain evidence="3">Ysfricsl-2016a</strain>
        <tissue evidence="3">Blood</tissue>
    </source>
</reference>
<sequence length="100" mass="10978">MKADRNKTPAISRILLAAFTAAGNNRCLRLRFESSCKLVVTISSAAAVGILYVTALQRFPQNVQLKLQQSSDLTNHNGATESSQRRAKNDNLNSDVFVQL</sequence>
<dbReference type="EMBL" id="VEVO01000014">
    <property type="protein sequence ID" value="KAF0031665.1"/>
    <property type="molecule type" value="Genomic_DNA"/>
</dbReference>
<proteinExistence type="predicted"/>
<protein>
    <submittedName>
        <fullName evidence="3">Uncharacterized protein</fullName>
    </submittedName>
</protein>
<name>A0A6A4SGB9_SCOMX</name>
<evidence type="ECO:0000313" key="3">
    <source>
        <dbReference type="EMBL" id="KAF0031665.1"/>
    </source>
</evidence>
<gene>
    <name evidence="3" type="ORF">F2P81_016220</name>
</gene>
<keyword evidence="2" id="KW-0812">Transmembrane</keyword>
<accession>A0A6A4SGB9</accession>
<organism evidence="3 4">
    <name type="scientific">Scophthalmus maximus</name>
    <name type="common">Turbot</name>
    <name type="synonym">Psetta maxima</name>
    <dbReference type="NCBI Taxonomy" id="52904"/>
    <lineage>
        <taxon>Eukaryota</taxon>
        <taxon>Metazoa</taxon>
        <taxon>Chordata</taxon>
        <taxon>Craniata</taxon>
        <taxon>Vertebrata</taxon>
        <taxon>Euteleostomi</taxon>
        <taxon>Actinopterygii</taxon>
        <taxon>Neopterygii</taxon>
        <taxon>Teleostei</taxon>
        <taxon>Neoteleostei</taxon>
        <taxon>Acanthomorphata</taxon>
        <taxon>Carangaria</taxon>
        <taxon>Pleuronectiformes</taxon>
        <taxon>Pleuronectoidei</taxon>
        <taxon>Scophthalmidae</taxon>
        <taxon>Scophthalmus</taxon>
    </lineage>
</organism>
<evidence type="ECO:0000256" key="1">
    <source>
        <dbReference type="SAM" id="MobiDB-lite"/>
    </source>
</evidence>
<keyword evidence="2" id="KW-1133">Transmembrane helix</keyword>
<dbReference type="AlphaFoldDB" id="A0A6A4SGB9"/>
<evidence type="ECO:0000313" key="4">
    <source>
        <dbReference type="Proteomes" id="UP000438429"/>
    </source>
</evidence>
<feature type="compositionally biased region" description="Polar residues" evidence="1">
    <location>
        <begin position="70"/>
        <end position="82"/>
    </location>
</feature>